<gene>
    <name evidence="3" type="primary">cmr4</name>
    <name evidence="3" type="ORF">K8I29_07600</name>
</gene>
<name>A0A953JE56_9BACT</name>
<dbReference type="InterPro" id="IPR005537">
    <property type="entry name" value="RAMP_III_fam"/>
</dbReference>
<reference evidence="3" key="2">
    <citation type="submission" date="2021-08" db="EMBL/GenBank/DDBJ databases">
        <authorList>
            <person name="Dalcin Martins P."/>
        </authorList>
    </citation>
    <scope>NUCLEOTIDE SEQUENCE</scope>
    <source>
        <strain evidence="3">MAG_39</strain>
    </source>
</reference>
<dbReference type="AlphaFoldDB" id="A0A953JE56"/>
<evidence type="ECO:0000313" key="3">
    <source>
        <dbReference type="EMBL" id="MBZ0156066.1"/>
    </source>
</evidence>
<evidence type="ECO:0000259" key="2">
    <source>
        <dbReference type="Pfam" id="PF03787"/>
    </source>
</evidence>
<comment type="caution">
    <text evidence="3">The sequence shown here is derived from an EMBL/GenBank/DDBJ whole genome shotgun (WGS) entry which is preliminary data.</text>
</comment>
<dbReference type="GO" id="GO:0051607">
    <property type="term" value="P:defense response to virus"/>
    <property type="evidence" value="ECO:0007669"/>
    <property type="project" value="UniProtKB-KW"/>
</dbReference>
<reference evidence="3" key="1">
    <citation type="journal article" date="2021" name="bioRxiv">
        <title>Unraveling nitrogen, sulfur and carbon metabolic pathways and microbial community transcriptional responses to substrate deprivation and toxicity stresses in a bioreactor mimicking anoxic brackish coastal sediment conditions.</title>
        <authorList>
            <person name="Martins P.D."/>
            <person name="Echeveste M.J."/>
            <person name="Arshad A."/>
            <person name="Kurth J."/>
            <person name="Ouboter H."/>
            <person name="Jetten M.S.M."/>
            <person name="Welte C.U."/>
        </authorList>
    </citation>
    <scope>NUCLEOTIDE SEQUENCE</scope>
    <source>
        <strain evidence="3">MAG_39</strain>
    </source>
</reference>
<keyword evidence="1" id="KW-0051">Antiviral defense</keyword>
<dbReference type="EMBL" id="JAIOIV010000063">
    <property type="protein sequence ID" value="MBZ0156066.1"/>
    <property type="molecule type" value="Genomic_DNA"/>
</dbReference>
<evidence type="ECO:0000313" key="4">
    <source>
        <dbReference type="Proteomes" id="UP000705867"/>
    </source>
</evidence>
<dbReference type="NCBIfam" id="TIGR02580">
    <property type="entry name" value="cas_RAMP_Cmr4"/>
    <property type="match status" value="1"/>
</dbReference>
<proteinExistence type="predicted"/>
<organism evidence="3 4">
    <name type="scientific">Candidatus Nitrobium versatile</name>
    <dbReference type="NCBI Taxonomy" id="2884831"/>
    <lineage>
        <taxon>Bacteria</taxon>
        <taxon>Pseudomonadati</taxon>
        <taxon>Nitrospirota</taxon>
        <taxon>Nitrospiria</taxon>
        <taxon>Nitrospirales</taxon>
        <taxon>Nitrospiraceae</taxon>
        <taxon>Candidatus Nitrobium</taxon>
    </lineage>
</organism>
<sequence length="307" mass="32854">MFTEKRAMFIYCISPVHMGAGTALDVIDNPIQRERHTGHPVMAGSGIKGAMRHAAEGNGIGNGMINKIFGPGADNSAEHAGAVSFSDGQIVLFPVRSLKEGFVYATCPTALARLSRLLDAAGIKHEVAATLNVREGECIAISDDVLVSGGKLVLEAYEYTNNDEKKGEIKVTAQWLSDNAIPDTSGFSFFKEKIAKHMVVLNDGEFVFFVKNATVIEPHVRIDDTSGTAADGGLFFTENLPPESLLVSLAMASSERMKKGADRKDDLRAPAIIKTVEESFNGKFLQIGGDSTTGRGQVFIKFAGGAQ</sequence>
<dbReference type="PANTHER" id="PTHR36700">
    <property type="entry name" value="CRISPR SYSTEM CMR SUBUNIT CMR4"/>
    <property type="match status" value="1"/>
</dbReference>
<dbReference type="Pfam" id="PF03787">
    <property type="entry name" value="RAMPs"/>
    <property type="match status" value="1"/>
</dbReference>
<dbReference type="InterPro" id="IPR013410">
    <property type="entry name" value="CRISPR-assoc_RAMP_Cmr4"/>
</dbReference>
<dbReference type="Proteomes" id="UP000705867">
    <property type="component" value="Unassembled WGS sequence"/>
</dbReference>
<accession>A0A953JE56</accession>
<protein>
    <submittedName>
        <fullName evidence="3">Type III-B CRISPR module RAMP protein Cmr4</fullName>
    </submittedName>
</protein>
<feature type="domain" description="CRISPR type III-associated protein" evidence="2">
    <location>
        <begin position="10"/>
        <end position="298"/>
    </location>
</feature>
<evidence type="ECO:0000256" key="1">
    <source>
        <dbReference type="ARBA" id="ARBA00023118"/>
    </source>
</evidence>
<dbReference type="PANTHER" id="PTHR36700:SF1">
    <property type="entry name" value="CRISPR SYSTEM CMR SUBUNIT CMR4"/>
    <property type="match status" value="1"/>
</dbReference>